<accession>A0AAD7B0C8</accession>
<gene>
    <name evidence="2" type="ORF">FB45DRAFT_1068690</name>
</gene>
<feature type="transmembrane region" description="Helical" evidence="1">
    <location>
        <begin position="225"/>
        <end position="244"/>
    </location>
</feature>
<comment type="caution">
    <text evidence="2">The sequence shown here is derived from an EMBL/GenBank/DDBJ whole genome shotgun (WGS) entry which is preliminary data.</text>
</comment>
<name>A0AAD7B0C8_9AGAR</name>
<dbReference type="EMBL" id="JARKIF010000061">
    <property type="protein sequence ID" value="KAJ7606205.1"/>
    <property type="molecule type" value="Genomic_DNA"/>
</dbReference>
<feature type="transmembrane region" description="Helical" evidence="1">
    <location>
        <begin position="256"/>
        <end position="274"/>
    </location>
</feature>
<feature type="transmembrane region" description="Helical" evidence="1">
    <location>
        <begin position="139"/>
        <end position="164"/>
    </location>
</feature>
<dbReference type="AlphaFoldDB" id="A0AAD7B0C8"/>
<keyword evidence="1" id="KW-1133">Transmembrane helix</keyword>
<feature type="transmembrane region" description="Helical" evidence="1">
    <location>
        <begin position="184"/>
        <end position="204"/>
    </location>
</feature>
<reference evidence="2" key="1">
    <citation type="submission" date="2023-03" db="EMBL/GenBank/DDBJ databases">
        <title>Massive genome expansion in bonnet fungi (Mycena s.s.) driven by repeated elements and novel gene families across ecological guilds.</title>
        <authorList>
            <consortium name="Lawrence Berkeley National Laboratory"/>
            <person name="Harder C.B."/>
            <person name="Miyauchi S."/>
            <person name="Viragh M."/>
            <person name="Kuo A."/>
            <person name="Thoen E."/>
            <person name="Andreopoulos B."/>
            <person name="Lu D."/>
            <person name="Skrede I."/>
            <person name="Drula E."/>
            <person name="Henrissat B."/>
            <person name="Morin E."/>
            <person name="Kohler A."/>
            <person name="Barry K."/>
            <person name="LaButti K."/>
            <person name="Morin E."/>
            <person name="Salamov A."/>
            <person name="Lipzen A."/>
            <person name="Mereny Z."/>
            <person name="Hegedus B."/>
            <person name="Baldrian P."/>
            <person name="Stursova M."/>
            <person name="Weitz H."/>
            <person name="Taylor A."/>
            <person name="Grigoriev I.V."/>
            <person name="Nagy L.G."/>
            <person name="Martin F."/>
            <person name="Kauserud H."/>
        </authorList>
    </citation>
    <scope>NUCLEOTIDE SEQUENCE</scope>
    <source>
        <strain evidence="2">9284</strain>
    </source>
</reference>
<sequence>MSYAPVNATRADLFNEETWLQGAILCSVGYGVVLALFSMCFYLLVRQMDGTNRRRSVFFLAYISIEFILTSLFQGSIAKFVQLAFIENRNYPGGPAAFEENEFAIPVDRLGNVAFVLTNWFSDALVVWRYMVIYTDCGVPLYIVMAVPCLMFLASMALGIMWLIQICTSSPFGIFSTLNWTIPYFSLSLALNIIVTIAITVRLYMFRRRGAKVFGRNYGSQYTTVAAMLVESAFLYSSFSILFLVPFGMNNPLSQIFLQALSQVQTISTLLIVFRTAQGKVWKNNTQHEVTLQTIQTYSSGNPISFAPMTFAGTTNSTHQCFDNHLVDLWGLAACRTSSQARFQ</sequence>
<organism evidence="2 3">
    <name type="scientific">Roridomyces roridus</name>
    <dbReference type="NCBI Taxonomy" id="1738132"/>
    <lineage>
        <taxon>Eukaryota</taxon>
        <taxon>Fungi</taxon>
        <taxon>Dikarya</taxon>
        <taxon>Basidiomycota</taxon>
        <taxon>Agaricomycotina</taxon>
        <taxon>Agaricomycetes</taxon>
        <taxon>Agaricomycetidae</taxon>
        <taxon>Agaricales</taxon>
        <taxon>Marasmiineae</taxon>
        <taxon>Mycenaceae</taxon>
        <taxon>Roridomyces</taxon>
    </lineage>
</organism>
<protein>
    <submittedName>
        <fullName evidence="2">Uncharacterized protein</fullName>
    </submittedName>
</protein>
<keyword evidence="1" id="KW-0812">Transmembrane</keyword>
<keyword evidence="1" id="KW-0472">Membrane</keyword>
<dbReference type="Proteomes" id="UP001221142">
    <property type="component" value="Unassembled WGS sequence"/>
</dbReference>
<evidence type="ECO:0000313" key="3">
    <source>
        <dbReference type="Proteomes" id="UP001221142"/>
    </source>
</evidence>
<feature type="transmembrane region" description="Helical" evidence="1">
    <location>
        <begin position="57"/>
        <end position="77"/>
    </location>
</feature>
<keyword evidence="3" id="KW-1185">Reference proteome</keyword>
<evidence type="ECO:0000313" key="2">
    <source>
        <dbReference type="EMBL" id="KAJ7606205.1"/>
    </source>
</evidence>
<feature type="transmembrane region" description="Helical" evidence="1">
    <location>
        <begin position="20"/>
        <end position="45"/>
    </location>
</feature>
<feature type="transmembrane region" description="Helical" evidence="1">
    <location>
        <begin position="113"/>
        <end position="132"/>
    </location>
</feature>
<evidence type="ECO:0000256" key="1">
    <source>
        <dbReference type="SAM" id="Phobius"/>
    </source>
</evidence>
<proteinExistence type="predicted"/>